<dbReference type="PATRIC" id="fig|1265820.5.peg.3458"/>
<dbReference type="RefSeq" id="WP_051999540.1">
    <property type="nucleotide sequence ID" value="NZ_AODE01000043.1"/>
</dbReference>
<evidence type="ECO:0000313" key="3">
    <source>
        <dbReference type="EMBL" id="EUJ25363.1"/>
    </source>
</evidence>
<dbReference type="InterPro" id="IPR027994">
    <property type="entry name" value="WxL_dom"/>
</dbReference>
<feature type="domain" description="Bacterial Ig" evidence="2">
    <location>
        <begin position="706"/>
        <end position="788"/>
    </location>
</feature>
<dbReference type="Pfam" id="PF17936">
    <property type="entry name" value="Big_6"/>
    <property type="match status" value="1"/>
</dbReference>
<dbReference type="InterPro" id="IPR041498">
    <property type="entry name" value="Big_6"/>
</dbReference>
<evidence type="ECO:0000259" key="1">
    <source>
        <dbReference type="Pfam" id="PF13731"/>
    </source>
</evidence>
<sequence length="1103" mass="117486">MRERRHIFRALIAFLVVGLIILGPMQGWGANLLNQSQENTDIMMTTDLAEVEINQSVVILFEDKSEDGVLTFAIPDGLVFDKAKTVEENNGVNIFTFDEKERVLKGTQRTGKIVLRVSRVGDFQVMANKLVREQVVATNELVITGITKKVTRVARAAAANTADVYDDATLRAALNNKDITVINVTKDFQVTANANELSQYFPTKSSLLFNGNGHTVDFQGLSAWFTISAANPMNLTIKDVNILGRNYYGPIRLTGTRGYGKIRYENVTYTGAQITASYEADIDIAGRVECRMVTSYVSLAGTTVTTQASNQANFEATNMNFLEGSHYIGNTVNAGAFLLYAGGNVDVGKNAIIDLTSFGNGGEGDTTYATVATQGNISIHDGAKFNINTDAGSRRGGIRASGASSQILVESGGELNINTKGALDAYRHAIYLGNGAGITVQNNAKLNVKAENTAGSTTNIIDTGSSSKFLIGKKATFNVYSDGTASKQLISIGTSALFQFADAASVDLNLNNTNANSRLIYMAGSAGKLVVDVQRVLAWNAIGSTGNMGATYEWNPMYGMNISYTGSNVTAAAGNSLTTPVQDSFRTNFRTQNFKRVLFEYIPDVAVTLDILTDAHLQANSHVITGTTNPGAWVIFSGSTVIPAGTILAQSVNDATLYHVKADASGNFSYTLPVNKYFTAGETITAKSYLNGKSATATTVVKDLTAPNAPILSGMKDRDVVISGTAEANATVRVFGADDTVFASGQANAAGVYTIAIPTGKQPLVPYSVYYTKATDAAGNISAKSNVVTVADTTPPTASPITQMVEWNAAFTTDAKSLVRDVHDNGGDGDDNLTYTMTKKPDVSVIGYTTAEVRIQDQAGNALLVSIPVFVKDSSTVTNGKAMLQAYGFTVFGKDFPTTPAAVDQMIFTEAKVKAWGVPSGQDVTSQVQIVDRGGLSKTPGSYLVKLSVLGVEKTAVVTVKAGTLAFKDVTQDVSFGTATISSKNKIIAPETDLKVTVEDTRAVISDWKLSVKMTQNLKTADGEEVANALIVRQKNQLGVTSDMPLTDSATPVYEDKTGIDGIKVVDMAPNQSQSILLNIEPGTVKANKEYTAQMEWTLENGP</sequence>
<name>W7BYS0_9LIST</name>
<accession>W7BYS0</accession>
<evidence type="ECO:0000313" key="4">
    <source>
        <dbReference type="Proteomes" id="UP000019254"/>
    </source>
</evidence>
<organism evidence="3 4">
    <name type="scientific">Listeria cornellensis FSL F6-0969</name>
    <dbReference type="NCBI Taxonomy" id="1265820"/>
    <lineage>
        <taxon>Bacteria</taxon>
        <taxon>Bacillati</taxon>
        <taxon>Bacillota</taxon>
        <taxon>Bacilli</taxon>
        <taxon>Bacillales</taxon>
        <taxon>Listeriaceae</taxon>
        <taxon>Listeria</taxon>
    </lineage>
</organism>
<reference evidence="3 4" key="1">
    <citation type="journal article" date="2014" name="Int. J. Syst. Evol. Microbiol.">
        <title>Listeria floridensis sp. nov., Listeria aquatica sp. nov., Listeria cornellensis sp. nov., Listeria riparia sp. nov. and Listeria grandensis sp. nov., from agricultural and natural environments.</title>
        <authorList>
            <person name="den Bakker H.C."/>
            <person name="Warchocki S."/>
            <person name="Wright E.M."/>
            <person name="Allred A.F."/>
            <person name="Ahlstrom C."/>
            <person name="Manuel C.S."/>
            <person name="Stasiewicz M.J."/>
            <person name="Burrell A."/>
            <person name="Roof S."/>
            <person name="Strawn L."/>
            <person name="Fortes E.D."/>
            <person name="Nightingale K.K."/>
            <person name="Kephart D."/>
            <person name="Wiedmann M."/>
        </authorList>
    </citation>
    <scope>NUCLEOTIDE SEQUENCE [LARGE SCALE GENOMIC DNA]</scope>
    <source>
        <strain evidence="4">FSL F6-969</strain>
    </source>
</reference>
<dbReference type="OrthoDB" id="2365040at2"/>
<dbReference type="STRING" id="1265820.PCORN_17529"/>
<feature type="domain" description="WxL" evidence="1">
    <location>
        <begin position="961"/>
        <end position="1103"/>
    </location>
</feature>
<evidence type="ECO:0008006" key="5">
    <source>
        <dbReference type="Google" id="ProtNLM"/>
    </source>
</evidence>
<dbReference type="Pfam" id="PF13731">
    <property type="entry name" value="WxL"/>
    <property type="match status" value="1"/>
</dbReference>
<evidence type="ECO:0000259" key="2">
    <source>
        <dbReference type="Pfam" id="PF17936"/>
    </source>
</evidence>
<protein>
    <recommendedName>
        <fullName evidence="5">Bacterial Ig domain-containing protein</fullName>
    </recommendedName>
</protein>
<dbReference type="Pfam" id="PF20585">
    <property type="entry name" value="Pectate_lyase_5"/>
    <property type="match status" value="1"/>
</dbReference>
<dbReference type="Gene3D" id="2.60.40.10">
    <property type="entry name" value="Immunoglobulins"/>
    <property type="match status" value="1"/>
</dbReference>
<dbReference type="AlphaFoldDB" id="W7BYS0"/>
<dbReference type="EMBL" id="AODE01000043">
    <property type="protein sequence ID" value="EUJ25363.1"/>
    <property type="molecule type" value="Genomic_DNA"/>
</dbReference>
<dbReference type="InterPro" id="IPR046776">
    <property type="entry name" value="Pectate_lyase_5"/>
</dbReference>
<dbReference type="Proteomes" id="UP000019254">
    <property type="component" value="Unassembled WGS sequence"/>
</dbReference>
<comment type="caution">
    <text evidence="3">The sequence shown here is derived from an EMBL/GenBank/DDBJ whole genome shotgun (WGS) entry which is preliminary data.</text>
</comment>
<dbReference type="InterPro" id="IPR013783">
    <property type="entry name" value="Ig-like_fold"/>
</dbReference>
<gene>
    <name evidence="3" type="ORF">PCORN_17529</name>
</gene>
<keyword evidence="4" id="KW-1185">Reference proteome</keyword>
<proteinExistence type="predicted"/>